<proteinExistence type="predicted"/>
<dbReference type="CDD" id="cd00198">
    <property type="entry name" value="vWFA"/>
    <property type="match status" value="1"/>
</dbReference>
<evidence type="ECO:0000313" key="3">
    <source>
        <dbReference type="Proteomes" id="UP000789375"/>
    </source>
</evidence>
<feature type="domain" description="VWFA" evidence="1">
    <location>
        <begin position="29"/>
        <end position="165"/>
    </location>
</feature>
<dbReference type="Proteomes" id="UP000789375">
    <property type="component" value="Unassembled WGS sequence"/>
</dbReference>
<comment type="caution">
    <text evidence="2">The sequence shown here is derived from an EMBL/GenBank/DDBJ whole genome shotgun (WGS) entry which is preliminary data.</text>
</comment>
<dbReference type="Gene3D" id="3.40.50.410">
    <property type="entry name" value="von Willebrand factor, type A domain"/>
    <property type="match status" value="1"/>
</dbReference>
<sequence>METKCNCAIRASKELVTNLHRDGLDRGCIATFSDFLTIRQSFTSDENLLHQSLNSLRNVASGDTCLYDSISGVIDRTFRRNAYPSRPWVLIVVTDGDDNLSSMSSRQCSREIYDKFTKEDNNFMFVVGVGDRVNASKMQEMARAGYFDYIPVDDFLLLELAFLNIAYKVTKSLSLSLNNLAIGDISATWAEVQQHRQLSNVAIDYALLVDVSSSMNDMLRPQCFAGHDLRMVNGEYRENLWFCDVCGKDGPSSKTSEFHCSSCNFDACPSHCEPGRQCKPISRCLEDHPMRYVNIPGTWICDEDKKPYIGRHLRCEQCDYDMCPTCLTLITLMENLALVGR</sequence>
<dbReference type="PROSITE" id="PS50234">
    <property type="entry name" value="VWFA"/>
    <property type="match status" value="1"/>
</dbReference>
<name>A0A9N8W4W5_FUNMO</name>
<organism evidence="2 3">
    <name type="scientific">Funneliformis mosseae</name>
    <name type="common">Endomycorrhizal fungus</name>
    <name type="synonym">Glomus mosseae</name>
    <dbReference type="NCBI Taxonomy" id="27381"/>
    <lineage>
        <taxon>Eukaryota</taxon>
        <taxon>Fungi</taxon>
        <taxon>Fungi incertae sedis</taxon>
        <taxon>Mucoromycota</taxon>
        <taxon>Glomeromycotina</taxon>
        <taxon>Glomeromycetes</taxon>
        <taxon>Glomerales</taxon>
        <taxon>Glomeraceae</taxon>
        <taxon>Funneliformis</taxon>
    </lineage>
</organism>
<dbReference type="InterPro" id="IPR036465">
    <property type="entry name" value="vWFA_dom_sf"/>
</dbReference>
<dbReference type="AlphaFoldDB" id="A0A9N8W4W5"/>
<evidence type="ECO:0000259" key="1">
    <source>
        <dbReference type="PROSITE" id="PS50234"/>
    </source>
</evidence>
<protein>
    <submittedName>
        <fullName evidence="2">15435_t:CDS:1</fullName>
    </submittedName>
</protein>
<reference evidence="2" key="1">
    <citation type="submission" date="2021-06" db="EMBL/GenBank/DDBJ databases">
        <authorList>
            <person name="Kallberg Y."/>
            <person name="Tangrot J."/>
            <person name="Rosling A."/>
        </authorList>
    </citation>
    <scope>NUCLEOTIDE SEQUENCE</scope>
    <source>
        <strain evidence="2">87-6 pot B 2015</strain>
    </source>
</reference>
<evidence type="ECO:0000313" key="2">
    <source>
        <dbReference type="EMBL" id="CAG8471037.1"/>
    </source>
</evidence>
<keyword evidence="3" id="KW-1185">Reference proteome</keyword>
<dbReference type="EMBL" id="CAJVPP010000338">
    <property type="protein sequence ID" value="CAG8471037.1"/>
    <property type="molecule type" value="Genomic_DNA"/>
</dbReference>
<gene>
    <name evidence="2" type="ORF">FMOSSE_LOCUS2516</name>
</gene>
<dbReference type="SUPFAM" id="SSF53300">
    <property type="entry name" value="vWA-like"/>
    <property type="match status" value="1"/>
</dbReference>
<dbReference type="InterPro" id="IPR002035">
    <property type="entry name" value="VWF_A"/>
</dbReference>
<accession>A0A9N8W4W5</accession>
<dbReference type="Pfam" id="PF00092">
    <property type="entry name" value="VWA"/>
    <property type="match status" value="1"/>
</dbReference>